<dbReference type="OrthoDB" id="45930at2759"/>
<keyword evidence="4" id="KW-1185">Reference proteome</keyword>
<protein>
    <recommendedName>
        <fullName evidence="5">Peroxin-3</fullName>
    </recommendedName>
</protein>
<feature type="region of interest" description="Disordered" evidence="1">
    <location>
        <begin position="505"/>
        <end position="529"/>
    </location>
</feature>
<feature type="region of interest" description="Disordered" evidence="1">
    <location>
        <begin position="102"/>
        <end position="126"/>
    </location>
</feature>
<dbReference type="STRING" id="37992.A0A4Z0YFS5"/>
<name>A0A4Z0YFS5_9PEZI</name>
<keyword evidence="2" id="KW-1133">Transmembrane helix</keyword>
<accession>A0A4Z0YFS5</accession>
<dbReference type="InterPro" id="IPR006966">
    <property type="entry name" value="Peroxin-3"/>
</dbReference>
<dbReference type="GO" id="GO:0045046">
    <property type="term" value="P:protein import into peroxisome membrane"/>
    <property type="evidence" value="ECO:0007669"/>
    <property type="project" value="TreeGrafter"/>
</dbReference>
<reference evidence="3 4" key="1">
    <citation type="submission" date="2019-03" db="EMBL/GenBank/DDBJ databases">
        <title>Draft genome sequence of Xylaria hypoxylon DSM 108379, a ubiquitous saprotrophic-parasitic fungi on hardwood.</title>
        <authorList>
            <person name="Buettner E."/>
            <person name="Leonhardt S."/>
            <person name="Gebauer A.M."/>
            <person name="Liers C."/>
            <person name="Hofrichter M."/>
            <person name="Kellner H."/>
        </authorList>
    </citation>
    <scope>NUCLEOTIDE SEQUENCE [LARGE SCALE GENOMIC DNA]</scope>
    <source>
        <strain evidence="3 4">DSM 108379</strain>
    </source>
</reference>
<evidence type="ECO:0000256" key="2">
    <source>
        <dbReference type="SAM" id="Phobius"/>
    </source>
</evidence>
<dbReference type="PANTHER" id="PTHR28080:SF1">
    <property type="entry name" value="PEROXISOMAL BIOGENESIS FACTOR 3"/>
    <property type="match status" value="1"/>
</dbReference>
<evidence type="ECO:0000313" key="4">
    <source>
        <dbReference type="Proteomes" id="UP000297716"/>
    </source>
</evidence>
<keyword evidence="2" id="KW-0812">Transmembrane</keyword>
<comment type="caution">
    <text evidence="3">The sequence shown here is derived from an EMBL/GenBank/DDBJ whole genome shotgun (WGS) entry which is preliminary data.</text>
</comment>
<dbReference type="AlphaFoldDB" id="A0A4Z0YFS5"/>
<gene>
    <name evidence="3" type="ORF">E0Z10_g10716</name>
</gene>
<dbReference type="GO" id="GO:0030674">
    <property type="term" value="F:protein-macromolecule adaptor activity"/>
    <property type="evidence" value="ECO:0007669"/>
    <property type="project" value="TreeGrafter"/>
</dbReference>
<dbReference type="Proteomes" id="UP000297716">
    <property type="component" value="Unassembled WGS sequence"/>
</dbReference>
<proteinExistence type="predicted"/>
<organism evidence="3 4">
    <name type="scientific">Xylaria hypoxylon</name>
    <dbReference type="NCBI Taxonomy" id="37992"/>
    <lineage>
        <taxon>Eukaryota</taxon>
        <taxon>Fungi</taxon>
        <taxon>Dikarya</taxon>
        <taxon>Ascomycota</taxon>
        <taxon>Pezizomycotina</taxon>
        <taxon>Sordariomycetes</taxon>
        <taxon>Xylariomycetidae</taxon>
        <taxon>Xylariales</taxon>
        <taxon>Xylariaceae</taxon>
        <taxon>Xylaria</taxon>
    </lineage>
</organism>
<dbReference type="GO" id="GO:0005778">
    <property type="term" value="C:peroxisomal membrane"/>
    <property type="evidence" value="ECO:0007669"/>
    <property type="project" value="InterPro"/>
</dbReference>
<evidence type="ECO:0000313" key="3">
    <source>
        <dbReference type="EMBL" id="TGJ77553.1"/>
    </source>
</evidence>
<keyword evidence="2" id="KW-0472">Membrane</keyword>
<evidence type="ECO:0000256" key="1">
    <source>
        <dbReference type="SAM" id="MobiDB-lite"/>
    </source>
</evidence>
<dbReference type="Pfam" id="PF04882">
    <property type="entry name" value="Peroxin-3"/>
    <property type="match status" value="1"/>
</dbReference>
<dbReference type="EMBL" id="SKBN01000467">
    <property type="protein sequence ID" value="TGJ77553.1"/>
    <property type="molecule type" value="Genomic_DNA"/>
</dbReference>
<dbReference type="PANTHER" id="PTHR28080">
    <property type="entry name" value="PEROXISOMAL BIOGENESIS FACTOR 3"/>
    <property type="match status" value="1"/>
</dbReference>
<feature type="transmembrane region" description="Helical" evidence="2">
    <location>
        <begin position="16"/>
        <end position="34"/>
    </location>
</feature>
<evidence type="ECO:0008006" key="5">
    <source>
        <dbReference type="Google" id="ProtNLM"/>
    </source>
</evidence>
<sequence>MISTTRRWFRRNRTPIAIGVGIVGAGYLATQYVLSKINDARERMSSDRIAKENLRRRFEQNQEDCTFTVLALLPSATTNILETMNTENITLEIQQMKGAARSVRSGESSAAPPSIADTTMTEEEGKSIASLQSESGVHASQTVLPSVPNTGDVVQDGGQALQKARKTKRQLWDDLTISSITRTFTLVYTLALLTMLTRIQLNLLGRRSYLSSVVSLATGAAQSTISLENNDDDNPEQVYGSDFETNRKYLTFSWWLLNRGWTDVMEKVEAAVREVFGHLSPRDLVSFDIFSQLALEVRKKVEMASGSDRSGTQWLPFLLPPTPLEDFVLKESGVLGDSATATAHQSSSSSTSSHTSAIIPALRRLLDETSDLVESPAFCHVLTLLLDAGFFVLLNKKLLAGAFVSTVPATSSIPDPLEHGATDPITRTVLLPKILSVLTRQAHVVGNGMPNEYLQEMEYVKDLEAFAAVVYSSNWENEIHQDEELMAVASGLNDAAVAAGYAGGVMPQQDHSNEGRSSQAMTGDESVIVVDPSQSSFESAWEKALESSQTASQS</sequence>